<evidence type="ECO:0000256" key="1">
    <source>
        <dbReference type="ARBA" id="ARBA00004123"/>
    </source>
</evidence>
<reference evidence="7" key="1">
    <citation type="submission" date="2021-09" db="EMBL/GenBank/DDBJ databases">
        <authorList>
            <consortium name="Infravec"/>
            <person name="Campbell I L."/>
            <person name="Maslen G."/>
            <person name="Yates A."/>
        </authorList>
    </citation>
    <scope>NUCLEOTIDE SEQUENCE [LARGE SCALE GENOMIC DNA]</scope>
    <source>
        <strain evidence="7">Infravec2 EBRE</strain>
    </source>
</reference>
<dbReference type="STRING" id="41427.A0A182JDW8"/>
<keyword evidence="7" id="KW-1185">Reference proteome</keyword>
<dbReference type="Proteomes" id="UP000075880">
    <property type="component" value="Unassembled WGS sequence"/>
</dbReference>
<keyword evidence="4" id="KW-0539">Nucleus</keyword>
<feature type="compositionally biased region" description="Polar residues" evidence="5">
    <location>
        <begin position="69"/>
        <end position="88"/>
    </location>
</feature>
<dbReference type="AlphaFoldDB" id="A0A182JDW8"/>
<proteinExistence type="predicted"/>
<comment type="subcellular location">
    <subcellularLocation>
        <location evidence="1">Nucleus</location>
    </subcellularLocation>
</comment>
<evidence type="ECO:0000256" key="4">
    <source>
        <dbReference type="ARBA" id="ARBA00023242"/>
    </source>
</evidence>
<keyword evidence="3" id="KW-0804">Transcription</keyword>
<dbReference type="GO" id="GO:0005666">
    <property type="term" value="C:RNA polymerase III complex"/>
    <property type="evidence" value="ECO:0007669"/>
    <property type="project" value="InterPro"/>
</dbReference>
<dbReference type="PANTHER" id="PTHR13408:SF0">
    <property type="entry name" value="DNA-DIRECTED RNA POLYMERASE III SUBUNIT RPC4"/>
    <property type="match status" value="1"/>
</dbReference>
<sequence>MEPPTRIKQEPGIKSDYMVNANNLIANTAGSIDVSVKTERLQSFRMPRDLTLTNGRATKPPANKKVYTPNLNAVRNKNTDVKTASTGPKSRIKTDRNKNDKDSKNRKPSLIQTSGIFSDGLAQRTPNRSSKYDKTSSSKEPGESIRRPVFAKADAKIDWEEEKKRLKHLYDDDDDGVADLHTKMESGLQLPVKLENADYKLNSEIKTELIDEVKAFIPSDPFSVTESLVSDPESNNIFLLQLPDALPGKCDTGDKRPANGHEIKTEATQVSKVEEEPKYCTVRDLDEGRVGKILRYRSGKVKLLLGNIMFDISLGMDTGFLQELVSINVNQTERSGNIINISTIKAKLNASPDWEYLFKNST</sequence>
<organism evidence="6">
    <name type="scientific">Anopheles atroparvus</name>
    <name type="common">European mosquito</name>
    <dbReference type="NCBI Taxonomy" id="41427"/>
    <lineage>
        <taxon>Eukaryota</taxon>
        <taxon>Metazoa</taxon>
        <taxon>Ecdysozoa</taxon>
        <taxon>Arthropoda</taxon>
        <taxon>Hexapoda</taxon>
        <taxon>Insecta</taxon>
        <taxon>Pterygota</taxon>
        <taxon>Neoptera</taxon>
        <taxon>Endopterygota</taxon>
        <taxon>Diptera</taxon>
        <taxon>Nematocera</taxon>
        <taxon>Culicoidea</taxon>
        <taxon>Culicidae</taxon>
        <taxon>Anophelinae</taxon>
        <taxon>Anopheles</taxon>
    </lineage>
</organism>
<dbReference type="OrthoDB" id="5836119at2759"/>
<feature type="compositionally biased region" description="Basic and acidic residues" evidence="5">
    <location>
        <begin position="92"/>
        <end position="105"/>
    </location>
</feature>
<evidence type="ECO:0000256" key="3">
    <source>
        <dbReference type="ARBA" id="ARBA00023163"/>
    </source>
</evidence>
<feature type="region of interest" description="Disordered" evidence="5">
    <location>
        <begin position="47"/>
        <end position="148"/>
    </location>
</feature>
<dbReference type="VEuPathDB" id="VectorBase:AATE016250"/>
<dbReference type="InterPro" id="IPR007811">
    <property type="entry name" value="RPC4"/>
</dbReference>
<evidence type="ECO:0000256" key="2">
    <source>
        <dbReference type="ARBA" id="ARBA00022478"/>
    </source>
</evidence>
<reference evidence="6" key="2">
    <citation type="submission" date="2022-08" db="UniProtKB">
        <authorList>
            <consortium name="EnsemblMetazoa"/>
        </authorList>
    </citation>
    <scope>IDENTIFICATION</scope>
    <source>
        <strain evidence="6">EBRO</strain>
    </source>
</reference>
<name>A0A182JDW8_ANOAO</name>
<evidence type="ECO:0000313" key="6">
    <source>
        <dbReference type="EnsemblMetazoa" id="AATE016250-PA.1"/>
    </source>
</evidence>
<feature type="compositionally biased region" description="Basic and acidic residues" evidence="5">
    <location>
        <begin position="130"/>
        <end position="146"/>
    </location>
</feature>
<accession>A0A182JDW8</accession>
<dbReference type="EnsemblMetazoa" id="AATE016250-RA">
    <property type="protein sequence ID" value="AATE016250-PA.1"/>
    <property type="gene ID" value="AATE016250"/>
</dbReference>
<evidence type="ECO:0008006" key="8">
    <source>
        <dbReference type="Google" id="ProtNLM"/>
    </source>
</evidence>
<dbReference type="GO" id="GO:0003677">
    <property type="term" value="F:DNA binding"/>
    <property type="evidence" value="ECO:0007669"/>
    <property type="project" value="InterPro"/>
</dbReference>
<protein>
    <recommendedName>
        <fullName evidence="8">DNA-directed RNA polymerase III subunit RPC4</fullName>
    </recommendedName>
</protein>
<dbReference type="Pfam" id="PF05132">
    <property type="entry name" value="RNA_pol_Rpc4"/>
    <property type="match status" value="1"/>
</dbReference>
<keyword evidence="2" id="KW-0240">DNA-directed RNA polymerase</keyword>
<evidence type="ECO:0000313" key="7">
    <source>
        <dbReference type="Proteomes" id="UP000075880"/>
    </source>
</evidence>
<dbReference type="EnsemblMetazoa" id="ENSAATROPT004328">
    <property type="protein sequence ID" value="ENSAATROPP004152"/>
    <property type="gene ID" value="ENSAATROPG003425"/>
</dbReference>
<dbReference type="PANTHER" id="PTHR13408">
    <property type="entry name" value="DNA-DIRECTED RNA POLYMERASE III"/>
    <property type="match status" value="1"/>
</dbReference>
<dbReference type="GO" id="GO:0042797">
    <property type="term" value="P:tRNA transcription by RNA polymerase III"/>
    <property type="evidence" value="ECO:0007669"/>
    <property type="project" value="TreeGrafter"/>
</dbReference>
<evidence type="ECO:0000256" key="5">
    <source>
        <dbReference type="SAM" id="MobiDB-lite"/>
    </source>
</evidence>